<protein>
    <submittedName>
        <fullName evidence="2">Uncharacterized protein</fullName>
    </submittedName>
</protein>
<proteinExistence type="predicted"/>
<evidence type="ECO:0000313" key="3">
    <source>
        <dbReference type="Proteomes" id="UP000800036"/>
    </source>
</evidence>
<gene>
    <name evidence="2" type="ORF">BU23DRAFT_548789</name>
</gene>
<dbReference type="Proteomes" id="UP000800036">
    <property type="component" value="Unassembled WGS sequence"/>
</dbReference>
<dbReference type="EMBL" id="ML976657">
    <property type="protein sequence ID" value="KAF1979570.1"/>
    <property type="molecule type" value="Genomic_DNA"/>
</dbReference>
<keyword evidence="3" id="KW-1185">Reference proteome</keyword>
<dbReference type="AlphaFoldDB" id="A0A6A5VSK5"/>
<feature type="region of interest" description="Disordered" evidence="1">
    <location>
        <begin position="116"/>
        <end position="181"/>
    </location>
</feature>
<organism evidence="2 3">
    <name type="scientific">Bimuria novae-zelandiae CBS 107.79</name>
    <dbReference type="NCBI Taxonomy" id="1447943"/>
    <lineage>
        <taxon>Eukaryota</taxon>
        <taxon>Fungi</taxon>
        <taxon>Dikarya</taxon>
        <taxon>Ascomycota</taxon>
        <taxon>Pezizomycotina</taxon>
        <taxon>Dothideomycetes</taxon>
        <taxon>Pleosporomycetidae</taxon>
        <taxon>Pleosporales</taxon>
        <taxon>Massarineae</taxon>
        <taxon>Didymosphaeriaceae</taxon>
        <taxon>Bimuria</taxon>
    </lineage>
</organism>
<evidence type="ECO:0000256" key="1">
    <source>
        <dbReference type="SAM" id="MobiDB-lite"/>
    </source>
</evidence>
<feature type="compositionally biased region" description="Basic and acidic residues" evidence="1">
    <location>
        <begin position="123"/>
        <end position="134"/>
    </location>
</feature>
<reference evidence="2" key="1">
    <citation type="journal article" date="2020" name="Stud. Mycol.">
        <title>101 Dothideomycetes genomes: a test case for predicting lifestyles and emergence of pathogens.</title>
        <authorList>
            <person name="Haridas S."/>
            <person name="Albert R."/>
            <person name="Binder M."/>
            <person name="Bloem J."/>
            <person name="Labutti K."/>
            <person name="Salamov A."/>
            <person name="Andreopoulos B."/>
            <person name="Baker S."/>
            <person name="Barry K."/>
            <person name="Bills G."/>
            <person name="Bluhm B."/>
            <person name="Cannon C."/>
            <person name="Castanera R."/>
            <person name="Culley D."/>
            <person name="Daum C."/>
            <person name="Ezra D."/>
            <person name="Gonzalez J."/>
            <person name="Henrissat B."/>
            <person name="Kuo A."/>
            <person name="Liang C."/>
            <person name="Lipzen A."/>
            <person name="Lutzoni F."/>
            <person name="Magnuson J."/>
            <person name="Mondo S."/>
            <person name="Nolan M."/>
            <person name="Ohm R."/>
            <person name="Pangilinan J."/>
            <person name="Park H.-J."/>
            <person name="Ramirez L."/>
            <person name="Alfaro M."/>
            <person name="Sun H."/>
            <person name="Tritt A."/>
            <person name="Yoshinaga Y."/>
            <person name="Zwiers L.-H."/>
            <person name="Turgeon B."/>
            <person name="Goodwin S."/>
            <person name="Spatafora J."/>
            <person name="Crous P."/>
            <person name="Grigoriev I."/>
        </authorList>
    </citation>
    <scope>NUCLEOTIDE SEQUENCE</scope>
    <source>
        <strain evidence="2">CBS 107.79</strain>
    </source>
</reference>
<sequence length="181" mass="20658">MPWRTQKLTVREHHEGRYPDFETHSSHDRHACHYYHFYHHHNPNHVPKCHRHRLGPHRPCGFCFSCRYVPALGAPPITSNSTARVAYTQIFPITPVILYAPQPRVAYGIRVHPENLGQPQIPKQKEDGPMKDGEQWDASEIECEEIEEQGETQEEDTQTQASSFTFTGYDEVGGEAAAGQG</sequence>
<accession>A0A6A5VSK5</accession>
<name>A0A6A5VSK5_9PLEO</name>
<evidence type="ECO:0000313" key="2">
    <source>
        <dbReference type="EMBL" id="KAF1979570.1"/>
    </source>
</evidence>
<feature type="compositionally biased region" description="Acidic residues" evidence="1">
    <location>
        <begin position="135"/>
        <end position="157"/>
    </location>
</feature>